<dbReference type="InterPro" id="IPR005814">
    <property type="entry name" value="Aminotrans_3"/>
</dbReference>
<organism evidence="7 8">
    <name type="scientific">Bremerella alba</name>
    <dbReference type="NCBI Taxonomy" id="980252"/>
    <lineage>
        <taxon>Bacteria</taxon>
        <taxon>Pseudomonadati</taxon>
        <taxon>Planctomycetota</taxon>
        <taxon>Planctomycetia</taxon>
        <taxon>Pirellulales</taxon>
        <taxon>Pirellulaceae</taxon>
        <taxon>Bremerella</taxon>
    </lineage>
</organism>
<dbReference type="EC" id="2.6.1.18" evidence="7"/>
<dbReference type="PROSITE" id="PS00600">
    <property type="entry name" value="AA_TRANSFER_CLASS_3"/>
    <property type="match status" value="1"/>
</dbReference>
<evidence type="ECO:0000256" key="2">
    <source>
        <dbReference type="ARBA" id="ARBA00008954"/>
    </source>
</evidence>
<name>A0A7V8V102_9BACT</name>
<keyword evidence="3 7" id="KW-0032">Aminotransferase</keyword>
<evidence type="ECO:0000313" key="7">
    <source>
        <dbReference type="EMBL" id="MBA2112879.1"/>
    </source>
</evidence>
<comment type="cofactor">
    <cofactor evidence="1">
        <name>pyridoxal 5'-phosphate</name>
        <dbReference type="ChEBI" id="CHEBI:597326"/>
    </cofactor>
</comment>
<dbReference type="Proteomes" id="UP000551616">
    <property type="component" value="Unassembled WGS sequence"/>
</dbReference>
<dbReference type="InterPro" id="IPR049704">
    <property type="entry name" value="Aminotrans_3_PPA_site"/>
</dbReference>
<dbReference type="FunFam" id="3.40.640.10:FF:000014">
    <property type="entry name" value="Adenosylmethionine-8-amino-7-oxononanoate aminotransferase, probable"/>
    <property type="match status" value="1"/>
</dbReference>
<dbReference type="InterPro" id="IPR015422">
    <property type="entry name" value="PyrdxlP-dep_Trfase_small"/>
</dbReference>
<keyword evidence="7" id="KW-0670">Pyruvate</keyword>
<dbReference type="GO" id="GO:0016223">
    <property type="term" value="F:beta-alanine:pyruvate transaminase activity"/>
    <property type="evidence" value="ECO:0007669"/>
    <property type="project" value="UniProtKB-EC"/>
</dbReference>
<dbReference type="Gene3D" id="3.90.1150.10">
    <property type="entry name" value="Aspartate Aminotransferase, domain 1"/>
    <property type="match status" value="1"/>
</dbReference>
<reference evidence="7 8" key="1">
    <citation type="submission" date="2020-05" db="EMBL/GenBank/DDBJ databases">
        <title>Bremerella alba sp. nov., a novel planctomycete isolated from the surface of the macroalga Fucus spiralis.</title>
        <authorList>
            <person name="Godinho O."/>
            <person name="Botelho R."/>
            <person name="Albuquerque L."/>
            <person name="Wiegand S."/>
            <person name="Da Costa M.S."/>
            <person name="Lobo-Da-Cunha A."/>
            <person name="Jogler C."/>
            <person name="Lage O.M."/>
        </authorList>
    </citation>
    <scope>NUCLEOTIDE SEQUENCE [LARGE SCALE GENOMIC DNA]</scope>
    <source>
        <strain evidence="7 8">FF15</strain>
    </source>
</reference>
<proteinExistence type="inferred from homology"/>
<dbReference type="GO" id="GO:0030170">
    <property type="term" value="F:pyridoxal phosphate binding"/>
    <property type="evidence" value="ECO:0007669"/>
    <property type="project" value="InterPro"/>
</dbReference>
<dbReference type="AlphaFoldDB" id="A0A7V8V102"/>
<protein>
    <submittedName>
        <fullName evidence="7">Beta-alanine--pyruvate aminotransferase</fullName>
        <ecNumber evidence="7">2.6.1.18</ecNumber>
    </submittedName>
</protein>
<dbReference type="SUPFAM" id="SSF53383">
    <property type="entry name" value="PLP-dependent transferases"/>
    <property type="match status" value="1"/>
</dbReference>
<evidence type="ECO:0000256" key="4">
    <source>
        <dbReference type="ARBA" id="ARBA00022679"/>
    </source>
</evidence>
<sequence>MSLDIDMSNYWMPFTANRAFKESPRMITSAQGINLFDPSGRRILDGSSGLFCVPAGHCRPEIATAVGEQLRKLDYTTPFQFSHPGGFELANKIASLTPPGLDRIFFANSGSESVDTALKIAFAYHRANGQPSRYRVVTRDLAYHGVNFGGLSVGGMMKNREGYGSLLPGVVHMRHTQTVKNSFTQGQPETGADLADDLLHAINLYGADSIAAVVVEPIVGSVGILVPPKGYLQRLRQIANQHGILLIFDEVITGFGRTGTPFAAETFDVRPDLMTMAKALTNGSMPMGAVAASTEIYDTITNAAAENAIEFFHGYTYSAHPVATAAALATLRIFEQEGLYERAAELVAPFQHAVSELRSLSLVTDIRGYGLLAGIDLATDERMGQRGYAVLRKLFEAGLMVRVTNDTIIMAPPFVSEVAEVEQMVDIVKAVVTQL</sequence>
<gene>
    <name evidence="7" type="primary">bauA</name>
    <name evidence="7" type="ORF">HOV93_00200</name>
</gene>
<keyword evidence="8" id="KW-1185">Reference proteome</keyword>
<evidence type="ECO:0000256" key="3">
    <source>
        <dbReference type="ARBA" id="ARBA00022576"/>
    </source>
</evidence>
<comment type="caution">
    <text evidence="7">The sequence shown here is derived from an EMBL/GenBank/DDBJ whole genome shotgun (WGS) entry which is preliminary data.</text>
</comment>
<evidence type="ECO:0000313" key="8">
    <source>
        <dbReference type="Proteomes" id="UP000551616"/>
    </source>
</evidence>
<dbReference type="EMBL" id="JABRWO010000001">
    <property type="protein sequence ID" value="MBA2112879.1"/>
    <property type="molecule type" value="Genomic_DNA"/>
</dbReference>
<evidence type="ECO:0000256" key="1">
    <source>
        <dbReference type="ARBA" id="ARBA00001933"/>
    </source>
</evidence>
<dbReference type="PANTHER" id="PTHR43094">
    <property type="entry name" value="AMINOTRANSFERASE"/>
    <property type="match status" value="1"/>
</dbReference>
<evidence type="ECO:0000256" key="5">
    <source>
        <dbReference type="ARBA" id="ARBA00022898"/>
    </source>
</evidence>
<dbReference type="PIRSF" id="PIRSF000521">
    <property type="entry name" value="Transaminase_4ab_Lys_Orn"/>
    <property type="match status" value="1"/>
</dbReference>
<comment type="similarity">
    <text evidence="2 6">Belongs to the class-III pyridoxal-phosphate-dependent aminotransferase family.</text>
</comment>
<dbReference type="PANTHER" id="PTHR43094:SF1">
    <property type="entry name" value="AMINOTRANSFERASE CLASS-III"/>
    <property type="match status" value="1"/>
</dbReference>
<accession>A0A7V8V102</accession>
<keyword evidence="5 6" id="KW-0663">Pyridoxal phosphate</keyword>
<dbReference type="CDD" id="cd00610">
    <property type="entry name" value="OAT_like"/>
    <property type="match status" value="1"/>
</dbReference>
<keyword evidence="4 7" id="KW-0808">Transferase</keyword>
<dbReference type="Pfam" id="PF00202">
    <property type="entry name" value="Aminotran_3"/>
    <property type="match status" value="1"/>
</dbReference>
<evidence type="ECO:0000256" key="6">
    <source>
        <dbReference type="RuleBase" id="RU003560"/>
    </source>
</evidence>
<dbReference type="RefSeq" id="WP_207394417.1">
    <property type="nucleotide sequence ID" value="NZ_JABRWO010000001.1"/>
</dbReference>
<dbReference type="InterPro" id="IPR015424">
    <property type="entry name" value="PyrdxlP-dep_Trfase"/>
</dbReference>
<dbReference type="Gene3D" id="3.40.640.10">
    <property type="entry name" value="Type I PLP-dependent aspartate aminotransferase-like (Major domain)"/>
    <property type="match status" value="1"/>
</dbReference>
<dbReference type="InterPro" id="IPR015421">
    <property type="entry name" value="PyrdxlP-dep_Trfase_major"/>
</dbReference>